<dbReference type="Pfam" id="PF09339">
    <property type="entry name" value="HTH_IclR"/>
    <property type="match status" value="1"/>
</dbReference>
<evidence type="ECO:0000313" key="9">
    <source>
        <dbReference type="Proteomes" id="UP000183983"/>
    </source>
</evidence>
<dbReference type="InterPro" id="IPR013658">
    <property type="entry name" value="SGL"/>
</dbReference>
<dbReference type="InterPro" id="IPR014757">
    <property type="entry name" value="Tscrpt_reg_IclR_C"/>
</dbReference>
<evidence type="ECO:0000259" key="6">
    <source>
        <dbReference type="PROSITE" id="PS51077"/>
    </source>
</evidence>
<dbReference type="SMART" id="SM00346">
    <property type="entry name" value="HTH_ICLR"/>
    <property type="match status" value="1"/>
</dbReference>
<dbReference type="InterPro" id="IPR036388">
    <property type="entry name" value="WH-like_DNA-bd_sf"/>
</dbReference>
<dbReference type="Pfam" id="PF01614">
    <property type="entry name" value="IclR_C"/>
    <property type="match status" value="1"/>
</dbReference>
<organism evidence="8 9">
    <name type="scientific">Pseudomonas asturiensis</name>
    <dbReference type="NCBI Taxonomy" id="1190415"/>
    <lineage>
        <taxon>Bacteria</taxon>
        <taxon>Pseudomonadati</taxon>
        <taxon>Pseudomonadota</taxon>
        <taxon>Gammaproteobacteria</taxon>
        <taxon>Pseudomonadales</taxon>
        <taxon>Pseudomonadaceae</taxon>
        <taxon>Pseudomonas</taxon>
    </lineage>
</organism>
<evidence type="ECO:0000256" key="4">
    <source>
        <dbReference type="ARBA" id="ARBA00040379"/>
    </source>
</evidence>
<dbReference type="PANTHER" id="PTHR30136">
    <property type="entry name" value="HELIX-TURN-HELIX TRANSCRIPTIONAL REGULATOR, ICLR FAMILY"/>
    <property type="match status" value="1"/>
</dbReference>
<dbReference type="PANTHER" id="PTHR30136:SF24">
    <property type="entry name" value="HTH-TYPE TRANSCRIPTIONAL REPRESSOR ALLR"/>
    <property type="match status" value="1"/>
</dbReference>
<feature type="domain" description="IclR-ED" evidence="7">
    <location>
        <begin position="63"/>
        <end position="253"/>
    </location>
</feature>
<evidence type="ECO:0000256" key="1">
    <source>
        <dbReference type="ARBA" id="ARBA00023015"/>
    </source>
</evidence>
<dbReference type="Gene3D" id="2.120.10.30">
    <property type="entry name" value="TolB, C-terminal domain"/>
    <property type="match status" value="1"/>
</dbReference>
<dbReference type="PRINTS" id="PR01790">
    <property type="entry name" value="SMP30FAMILY"/>
</dbReference>
<evidence type="ECO:0000313" key="8">
    <source>
        <dbReference type="EMBL" id="SHN20980.1"/>
    </source>
</evidence>
<evidence type="ECO:0000259" key="7">
    <source>
        <dbReference type="PROSITE" id="PS51078"/>
    </source>
</evidence>
<dbReference type="PROSITE" id="PS51077">
    <property type="entry name" value="HTH_ICLR"/>
    <property type="match status" value="1"/>
</dbReference>
<dbReference type="Gene3D" id="3.30.450.40">
    <property type="match status" value="1"/>
</dbReference>
<dbReference type="EMBL" id="FRDA01000013">
    <property type="protein sequence ID" value="SHN20980.1"/>
    <property type="molecule type" value="Genomic_DNA"/>
</dbReference>
<feature type="domain" description="HTH iclR-type" evidence="6">
    <location>
        <begin position="7"/>
        <end position="69"/>
    </location>
</feature>
<proteinExistence type="predicted"/>
<dbReference type="InterPro" id="IPR050707">
    <property type="entry name" value="HTH_MetabolicPath_Reg"/>
</dbReference>
<dbReference type="Gene3D" id="1.10.10.10">
    <property type="entry name" value="Winged helix-like DNA-binding domain superfamily/Winged helix DNA-binding domain"/>
    <property type="match status" value="1"/>
</dbReference>
<dbReference type="InterPro" id="IPR005471">
    <property type="entry name" value="Tscrpt_reg_IclR_N"/>
</dbReference>
<dbReference type="STRING" id="1190415.SAMN05216593_113111"/>
<gene>
    <name evidence="8" type="ORF">SAMN05216593_113111</name>
</gene>
<evidence type="ECO:0000256" key="5">
    <source>
        <dbReference type="ARBA" id="ARBA00042627"/>
    </source>
</evidence>
<dbReference type="SUPFAM" id="SSF55781">
    <property type="entry name" value="GAF domain-like"/>
    <property type="match status" value="1"/>
</dbReference>
<protein>
    <recommendedName>
        <fullName evidence="4">HTH-type transcriptional repressor AllR</fullName>
    </recommendedName>
    <alternativeName>
        <fullName evidence="5">Negative regulator of allantoin and glyoxylate utilization operons</fullName>
    </alternativeName>
</protein>
<dbReference type="InterPro" id="IPR005511">
    <property type="entry name" value="SMP-30"/>
</dbReference>
<dbReference type="PROSITE" id="PS51078">
    <property type="entry name" value="ICLR_ED"/>
    <property type="match status" value="1"/>
</dbReference>
<keyword evidence="3" id="KW-0804">Transcription</keyword>
<dbReference type="GO" id="GO:0003677">
    <property type="term" value="F:DNA binding"/>
    <property type="evidence" value="ECO:0007669"/>
    <property type="project" value="UniProtKB-KW"/>
</dbReference>
<dbReference type="OrthoDB" id="9807558at2"/>
<accession>A0A1M7PU06</accession>
<dbReference type="InterPro" id="IPR011042">
    <property type="entry name" value="6-blade_b-propeller_TolB-like"/>
</dbReference>
<dbReference type="AlphaFoldDB" id="A0A1M7PU06"/>
<name>A0A1M7PU06_9PSED</name>
<keyword evidence="2" id="KW-0238">DNA-binding</keyword>
<reference evidence="8 9" key="1">
    <citation type="submission" date="2016-11" db="EMBL/GenBank/DDBJ databases">
        <authorList>
            <person name="Jaros S."/>
            <person name="Januszkiewicz K."/>
            <person name="Wedrychowicz H."/>
        </authorList>
    </citation>
    <scope>NUCLEOTIDE SEQUENCE [LARGE SCALE GENOMIC DNA]</scope>
    <source>
        <strain evidence="8 9">LMG 26898</strain>
    </source>
</reference>
<sequence>MDAGKGTAALEKAFDLLEAIGLASEGVDTQQLALQVGLPRSTLYRLLGLLVDRGMVRRDPSTKRYKLGFRYLEMVRGAWLEPDLVSAASFELRALRDLTGETTYLAIRDNDKVLSLERCDGAHTHRSAAAMGQHKPMHCTGQGKAILSVMPESERRDLVRHMQLTALTPLTITDREQLTIELEVTRARGYGIDDEEIALGIRCVAAPIVDSAGHVRGALSIAGPAYRLTRERLDLLGPEVAASAIRVGSQLAVHHTHHRSDVLQPLSEKWAFQGGLPRWSDSEKCLYWADRLGPAVYRHDANGTQSVFRPEHPIIGMELTPDGVFLALDHEYLFITAGRIRARGKWGFGVPTCLCTDRAGKLWAVIRMTGGQWKVGEINRDGTLSSHWHFNEAISALAWDSPSEQLFALAADSGTIFRLESTGQVRRFATLPKGSGLLSGLAVDLDGGVWTALSGGWSIVKFDREGTLERMLGVPVASPTDLCFGGAQGGTLFITSARQAVSREALKTAPWSGTVMSAPLDSRGESAAITRGPT</sequence>
<keyword evidence="1" id="KW-0805">Transcription regulation</keyword>
<dbReference type="SUPFAM" id="SSF63829">
    <property type="entry name" value="Calcium-dependent phosphotriesterase"/>
    <property type="match status" value="1"/>
</dbReference>
<dbReference type="GO" id="GO:0003700">
    <property type="term" value="F:DNA-binding transcription factor activity"/>
    <property type="evidence" value="ECO:0007669"/>
    <property type="project" value="TreeGrafter"/>
</dbReference>
<evidence type="ECO:0000256" key="3">
    <source>
        <dbReference type="ARBA" id="ARBA00023163"/>
    </source>
</evidence>
<dbReference type="InterPro" id="IPR029016">
    <property type="entry name" value="GAF-like_dom_sf"/>
</dbReference>
<dbReference type="InterPro" id="IPR036390">
    <property type="entry name" value="WH_DNA-bd_sf"/>
</dbReference>
<dbReference type="SUPFAM" id="SSF46785">
    <property type="entry name" value="Winged helix' DNA-binding domain"/>
    <property type="match status" value="1"/>
</dbReference>
<dbReference type="Pfam" id="PF08450">
    <property type="entry name" value="SGL"/>
    <property type="match status" value="1"/>
</dbReference>
<evidence type="ECO:0000256" key="2">
    <source>
        <dbReference type="ARBA" id="ARBA00023125"/>
    </source>
</evidence>
<dbReference type="GO" id="GO:0045892">
    <property type="term" value="P:negative regulation of DNA-templated transcription"/>
    <property type="evidence" value="ECO:0007669"/>
    <property type="project" value="TreeGrafter"/>
</dbReference>
<dbReference type="Proteomes" id="UP000183983">
    <property type="component" value="Unassembled WGS sequence"/>
</dbReference>